<reference evidence="1 2" key="1">
    <citation type="submission" date="2017-07" db="EMBL/GenBank/DDBJ databases">
        <title>Isolation and whole genome analysis of endospore-forming bacteria from heroin.</title>
        <authorList>
            <person name="Kalinowski J."/>
            <person name="Ahrens B."/>
            <person name="Al-Dilaimi A."/>
            <person name="Winkler A."/>
            <person name="Wibberg D."/>
            <person name="Schleenbecker U."/>
            <person name="Ruckert C."/>
            <person name="Wolfel R."/>
            <person name="Grass G."/>
        </authorList>
    </citation>
    <scope>NUCLEOTIDE SEQUENCE [LARGE SCALE GENOMIC DNA]</scope>
    <source>
        <strain evidence="1 2">7539</strain>
    </source>
</reference>
<sequence length="164" mass="17905">MNRRFVCFVVIVLIALAGCGKQGDDDRLHVMAFSDELYQQQDQLLELVNEDEARLTVFPTVLERLVVELAGHEADILLVDGSLTEAIDPEGLVSLEGMDGVPVQLKGEETTVAVSVDSVLATSFALDHEAVLVLPVYSDKQAEAKKQVEKWQEGEQRGVNGNLG</sequence>
<dbReference type="EMBL" id="NPCC01000052">
    <property type="protein sequence ID" value="PAE86740.1"/>
    <property type="molecule type" value="Genomic_DNA"/>
</dbReference>
<protein>
    <submittedName>
        <fullName evidence="1">Uncharacterized protein</fullName>
    </submittedName>
</protein>
<name>A0A268NUJ8_SHOCL</name>
<accession>A0A268NUJ8</accession>
<evidence type="ECO:0000313" key="1">
    <source>
        <dbReference type="EMBL" id="PAE86740.1"/>
    </source>
</evidence>
<gene>
    <name evidence="1" type="ORF">CHH72_21945</name>
</gene>
<dbReference type="PROSITE" id="PS51257">
    <property type="entry name" value="PROKAR_LIPOPROTEIN"/>
    <property type="match status" value="1"/>
</dbReference>
<comment type="caution">
    <text evidence="1">The sequence shown here is derived from an EMBL/GenBank/DDBJ whole genome shotgun (WGS) entry which is preliminary data.</text>
</comment>
<evidence type="ECO:0000313" key="2">
    <source>
        <dbReference type="Proteomes" id="UP000216207"/>
    </source>
</evidence>
<dbReference type="RefSeq" id="WP_095327426.1">
    <property type="nucleotide sequence ID" value="NZ_NPCC01000052.1"/>
</dbReference>
<dbReference type="Proteomes" id="UP000216207">
    <property type="component" value="Unassembled WGS sequence"/>
</dbReference>
<organism evidence="1 2">
    <name type="scientific">Shouchella clausii</name>
    <name type="common">Alkalihalobacillus clausii</name>
    <dbReference type="NCBI Taxonomy" id="79880"/>
    <lineage>
        <taxon>Bacteria</taxon>
        <taxon>Bacillati</taxon>
        <taxon>Bacillota</taxon>
        <taxon>Bacilli</taxon>
        <taxon>Bacillales</taxon>
        <taxon>Bacillaceae</taxon>
        <taxon>Shouchella</taxon>
    </lineage>
</organism>
<dbReference type="AlphaFoldDB" id="A0A268NUJ8"/>
<proteinExistence type="predicted"/>